<name>A0A250JBW4_9BACT</name>
<protein>
    <recommendedName>
        <fullName evidence="1">Immunity MXAN-0049 protein domain-containing protein</fullName>
    </recommendedName>
</protein>
<dbReference type="InterPro" id="IPR012433">
    <property type="entry name" value="Imm11"/>
</dbReference>
<accession>A0A250JBW4</accession>
<dbReference type="KEGG" id="cfus:CYFUS_006865"/>
<evidence type="ECO:0000313" key="2">
    <source>
        <dbReference type="EMBL" id="ATB41399.1"/>
    </source>
</evidence>
<evidence type="ECO:0000313" key="3">
    <source>
        <dbReference type="Proteomes" id="UP000217257"/>
    </source>
</evidence>
<dbReference type="Pfam" id="PF07791">
    <property type="entry name" value="Imm11"/>
    <property type="match status" value="1"/>
</dbReference>
<dbReference type="EMBL" id="CP022098">
    <property type="protein sequence ID" value="ATB41399.1"/>
    <property type="molecule type" value="Genomic_DNA"/>
</dbReference>
<proteinExistence type="predicted"/>
<dbReference type="Proteomes" id="UP000217257">
    <property type="component" value="Chromosome"/>
</dbReference>
<dbReference type="RefSeq" id="WP_095989126.1">
    <property type="nucleotide sequence ID" value="NZ_CP022098.1"/>
</dbReference>
<feature type="domain" description="Immunity MXAN-0049 protein" evidence="1">
    <location>
        <begin position="95"/>
        <end position="191"/>
    </location>
</feature>
<evidence type="ECO:0000259" key="1">
    <source>
        <dbReference type="Pfam" id="PF07791"/>
    </source>
</evidence>
<sequence>MTTIRYFRLTDRKDIPGRWLLSDPIDAKGQPIDDPLHFAQGLPVPAGARYRIAVERPGKALDFSLPSAGVTPIVHKKVATLFTELAPGDVQAIPVDINGQSEPYFILVATRNVRCIDDRACEKVEFWKPEDGEKELVGQYRSVVGLRIDPAKVGGVQVFRPWGWTVALIVSETIKTALERARVSGMAFKEVTGSKPG</sequence>
<reference evidence="2 3" key="1">
    <citation type="submission" date="2017-06" db="EMBL/GenBank/DDBJ databases">
        <title>Sequencing and comparative analysis of myxobacterial genomes.</title>
        <authorList>
            <person name="Rupp O."/>
            <person name="Goesmann A."/>
            <person name="Sogaard-Andersen L."/>
        </authorList>
    </citation>
    <scope>NUCLEOTIDE SEQUENCE [LARGE SCALE GENOMIC DNA]</scope>
    <source>
        <strain evidence="2 3">DSM 52655</strain>
    </source>
</reference>
<dbReference type="AlphaFoldDB" id="A0A250JBW4"/>
<organism evidence="2 3">
    <name type="scientific">Cystobacter fuscus</name>
    <dbReference type="NCBI Taxonomy" id="43"/>
    <lineage>
        <taxon>Bacteria</taxon>
        <taxon>Pseudomonadati</taxon>
        <taxon>Myxococcota</taxon>
        <taxon>Myxococcia</taxon>
        <taxon>Myxococcales</taxon>
        <taxon>Cystobacterineae</taxon>
        <taxon>Archangiaceae</taxon>
        <taxon>Cystobacter</taxon>
    </lineage>
</organism>
<gene>
    <name evidence="2" type="ORF">CYFUS_006865</name>
</gene>